<gene>
    <name evidence="2" type="ORF">FRZ44_52910</name>
</gene>
<evidence type="ECO:0000256" key="1">
    <source>
        <dbReference type="SAM" id="Phobius"/>
    </source>
</evidence>
<feature type="transmembrane region" description="Helical" evidence="1">
    <location>
        <begin position="88"/>
        <end position="111"/>
    </location>
</feature>
<evidence type="ECO:0000313" key="2">
    <source>
        <dbReference type="EMBL" id="QEX19976.1"/>
    </source>
</evidence>
<accession>A0A5J6MZ63</accession>
<proteinExistence type="predicted"/>
<protein>
    <submittedName>
        <fullName evidence="2">Uncharacterized protein</fullName>
    </submittedName>
</protein>
<dbReference type="EMBL" id="CP042906">
    <property type="protein sequence ID" value="QEX19976.1"/>
    <property type="molecule type" value="Genomic_DNA"/>
</dbReference>
<dbReference type="Proteomes" id="UP000326202">
    <property type="component" value="Chromosome"/>
</dbReference>
<reference evidence="2 3" key="1">
    <citation type="submission" date="2019-08" db="EMBL/GenBank/DDBJ databases">
        <title>Hyperibacter terrae gen. nov., sp. nov. and Hyperibacter viscosus sp. nov., two new members in the family Rhodospirillaceae isolated from the rhizosphere of Hypericum perforatum.</title>
        <authorList>
            <person name="Noviana Z."/>
        </authorList>
    </citation>
    <scope>NUCLEOTIDE SEQUENCE [LARGE SCALE GENOMIC DNA]</scope>
    <source>
        <strain evidence="2 3">R5913</strain>
    </source>
</reference>
<name>A0A5J6MZ63_9PROT</name>
<keyword evidence="1" id="KW-0472">Membrane</keyword>
<keyword evidence="3" id="KW-1185">Reference proteome</keyword>
<keyword evidence="1" id="KW-0812">Transmembrane</keyword>
<dbReference type="AlphaFoldDB" id="A0A5J6MZ63"/>
<dbReference type="OrthoDB" id="7366734at2"/>
<dbReference type="KEGG" id="htq:FRZ44_52910"/>
<evidence type="ECO:0000313" key="3">
    <source>
        <dbReference type="Proteomes" id="UP000326202"/>
    </source>
</evidence>
<organism evidence="2 3">
    <name type="scientific">Hypericibacter terrae</name>
    <dbReference type="NCBI Taxonomy" id="2602015"/>
    <lineage>
        <taxon>Bacteria</taxon>
        <taxon>Pseudomonadati</taxon>
        <taxon>Pseudomonadota</taxon>
        <taxon>Alphaproteobacteria</taxon>
        <taxon>Rhodospirillales</taxon>
        <taxon>Dongiaceae</taxon>
        <taxon>Hypericibacter</taxon>
    </lineage>
</organism>
<dbReference type="RefSeq" id="WP_151179988.1">
    <property type="nucleotide sequence ID" value="NZ_CP042906.1"/>
</dbReference>
<sequence length="112" mass="12623">MTIMGEARVEQMLRRLPPNVRDTLSEDQTEAIRTAMSERWPEPRHPLDLRISLPWPGGGIFLSLVGGRERRSPARRRHERASRPFVTFGNAVFFLMLAILMALLMGGGLAIA</sequence>
<keyword evidence="1" id="KW-1133">Transmembrane helix</keyword>